<dbReference type="InterPro" id="IPR040079">
    <property type="entry name" value="Glutathione_S-Trfase"/>
</dbReference>
<comment type="similarity">
    <text evidence="8">Belongs to the PP2C family.</text>
</comment>
<dbReference type="SFLD" id="SFLDS00019">
    <property type="entry name" value="Glutathione_Transferase_(cytos"/>
    <property type="match status" value="1"/>
</dbReference>
<dbReference type="Proteomes" id="UP000685013">
    <property type="component" value="Chromosome 4"/>
</dbReference>
<dbReference type="InterPro" id="IPR000222">
    <property type="entry name" value="PP2C_BS"/>
</dbReference>
<organism evidence="11 12">
    <name type="scientific">Cucurbita argyrosperma subsp. sororia</name>
    <dbReference type="NCBI Taxonomy" id="37648"/>
    <lineage>
        <taxon>Eukaryota</taxon>
        <taxon>Viridiplantae</taxon>
        <taxon>Streptophyta</taxon>
        <taxon>Embryophyta</taxon>
        <taxon>Tracheophyta</taxon>
        <taxon>Spermatophyta</taxon>
        <taxon>Magnoliopsida</taxon>
        <taxon>eudicotyledons</taxon>
        <taxon>Gunneridae</taxon>
        <taxon>Pentapetalae</taxon>
        <taxon>rosids</taxon>
        <taxon>fabids</taxon>
        <taxon>Cucurbitales</taxon>
        <taxon>Cucurbitaceae</taxon>
        <taxon>Cucurbiteae</taxon>
        <taxon>Cucurbita</taxon>
    </lineage>
</organism>
<comment type="cofactor">
    <cofactor evidence="1">
        <name>Mn(2+)</name>
        <dbReference type="ChEBI" id="CHEBI:29035"/>
    </cofactor>
</comment>
<dbReference type="GO" id="GO:0043169">
    <property type="term" value="F:cation binding"/>
    <property type="evidence" value="ECO:0007669"/>
    <property type="project" value="InterPro"/>
</dbReference>
<dbReference type="AlphaFoldDB" id="A0AAV6NPS9"/>
<dbReference type="FunFam" id="3.40.30.10:FF:000091">
    <property type="entry name" value="Glutathione S-transferase L2, chloroplastic"/>
    <property type="match status" value="1"/>
</dbReference>
<dbReference type="PANTHER" id="PTHR44328:SF11">
    <property type="entry name" value="GLUTATHIONE S-TRANSFERASE L2, CHLOROPLASTIC"/>
    <property type="match status" value="1"/>
</dbReference>
<dbReference type="GO" id="GO:0009636">
    <property type="term" value="P:response to toxic substance"/>
    <property type="evidence" value="ECO:0007669"/>
    <property type="project" value="UniProtKB-KW"/>
</dbReference>
<comment type="catalytic activity">
    <reaction evidence="6">
        <text>RX + glutathione = an S-substituted glutathione + a halide anion + H(+)</text>
        <dbReference type="Rhea" id="RHEA:16437"/>
        <dbReference type="ChEBI" id="CHEBI:15378"/>
        <dbReference type="ChEBI" id="CHEBI:16042"/>
        <dbReference type="ChEBI" id="CHEBI:17792"/>
        <dbReference type="ChEBI" id="CHEBI:57925"/>
        <dbReference type="ChEBI" id="CHEBI:90779"/>
        <dbReference type="EC" id="2.5.1.18"/>
    </reaction>
</comment>
<dbReference type="PROSITE" id="PS51746">
    <property type="entry name" value="PPM_2"/>
    <property type="match status" value="1"/>
</dbReference>
<evidence type="ECO:0000259" key="10">
    <source>
        <dbReference type="PROSITE" id="PS51746"/>
    </source>
</evidence>
<evidence type="ECO:0000256" key="5">
    <source>
        <dbReference type="ARBA" id="ARBA00023211"/>
    </source>
</evidence>
<evidence type="ECO:0000256" key="6">
    <source>
        <dbReference type="ARBA" id="ARBA00047960"/>
    </source>
</evidence>
<dbReference type="GO" id="GO:0004364">
    <property type="term" value="F:glutathione transferase activity"/>
    <property type="evidence" value="ECO:0007669"/>
    <property type="project" value="UniProtKB-EC"/>
</dbReference>
<dbReference type="PROSITE" id="PS50404">
    <property type="entry name" value="GST_NTER"/>
    <property type="match status" value="1"/>
</dbReference>
<dbReference type="GO" id="GO:0004721">
    <property type="term" value="F:phosphoprotein phosphatase activity"/>
    <property type="evidence" value="ECO:0007669"/>
    <property type="project" value="UniProtKB-KW"/>
</dbReference>
<dbReference type="InterPro" id="IPR044629">
    <property type="entry name" value="GSTL1/2/3"/>
</dbReference>
<evidence type="ECO:0000313" key="11">
    <source>
        <dbReference type="EMBL" id="KAG6601035.1"/>
    </source>
</evidence>
<dbReference type="InterPro" id="IPR001932">
    <property type="entry name" value="PPM-type_phosphatase-like_dom"/>
</dbReference>
<evidence type="ECO:0000256" key="4">
    <source>
        <dbReference type="ARBA" id="ARBA00022842"/>
    </source>
</evidence>
<dbReference type="Pfam" id="PF13410">
    <property type="entry name" value="GST_C_2"/>
    <property type="match status" value="1"/>
</dbReference>
<keyword evidence="12" id="KW-1185">Reference proteome</keyword>
<evidence type="ECO:0000259" key="9">
    <source>
        <dbReference type="PROSITE" id="PS50404"/>
    </source>
</evidence>
<accession>A0AAV6NPS9</accession>
<dbReference type="Pfam" id="PF00481">
    <property type="entry name" value="PP2C"/>
    <property type="match status" value="1"/>
</dbReference>
<dbReference type="CDD" id="cd00143">
    <property type="entry name" value="PP2Cc"/>
    <property type="match status" value="1"/>
</dbReference>
<keyword evidence="8" id="KW-0904">Protein phosphatase</keyword>
<dbReference type="CDD" id="cd03203">
    <property type="entry name" value="GST_C_Lambda"/>
    <property type="match status" value="1"/>
</dbReference>
<protein>
    <recommendedName>
        <fullName evidence="13">Protein-serine/threonine phosphatase</fullName>
    </recommendedName>
</protein>
<feature type="domain" description="PPM-type phosphatase" evidence="10">
    <location>
        <begin position="49"/>
        <end position="344"/>
    </location>
</feature>
<feature type="domain" description="GST N-terminal" evidence="9">
    <location>
        <begin position="404"/>
        <end position="485"/>
    </location>
</feature>
<evidence type="ECO:0000313" key="12">
    <source>
        <dbReference type="Proteomes" id="UP000685013"/>
    </source>
</evidence>
<proteinExistence type="inferred from homology"/>
<keyword evidence="4" id="KW-0460">Magnesium</keyword>
<keyword evidence="3" id="KW-0216">Detoxification</keyword>
<reference evidence="11 12" key="1">
    <citation type="journal article" date="2021" name="Hortic Res">
        <title>The domestication of Cucurbita argyrosperma as revealed by the genome of its wild relative.</title>
        <authorList>
            <person name="Barrera-Redondo J."/>
            <person name="Sanchez-de la Vega G."/>
            <person name="Aguirre-Liguori J.A."/>
            <person name="Castellanos-Morales G."/>
            <person name="Gutierrez-Guerrero Y.T."/>
            <person name="Aguirre-Dugua X."/>
            <person name="Aguirre-Planter E."/>
            <person name="Tenaillon M.I."/>
            <person name="Lira-Saade R."/>
            <person name="Eguiarte L.E."/>
        </authorList>
    </citation>
    <scope>NUCLEOTIDE SEQUENCE [LARGE SCALE GENOMIC DNA]</scope>
    <source>
        <strain evidence="11">JBR-2021</strain>
    </source>
</reference>
<evidence type="ECO:0000256" key="7">
    <source>
        <dbReference type="ARBA" id="ARBA00060732"/>
    </source>
</evidence>
<dbReference type="FunFam" id="1.20.1050.10:FF:000041">
    <property type="entry name" value="Lambda class glutathione S-transferase"/>
    <property type="match status" value="1"/>
</dbReference>
<evidence type="ECO:0000256" key="1">
    <source>
        <dbReference type="ARBA" id="ARBA00001936"/>
    </source>
</evidence>
<comment type="similarity">
    <text evidence="7">Belongs to the GST superfamily. Lambda family.</text>
</comment>
<sequence>MVSETLMKIVSPCWKPSVEGENSSRGGDASGRVDGLLWYKDSGRHINGEFSMAVIQANNLLEDRSQLESGPLSSFESGPIGTFVGIYDGHGGPEAAEFISDRLFNNMKSIICCGLLYIANAGDSRVVLGRFEKTHKEVKAIQLSSEHNASIESVREELHSLHPGDPQIVVLKHKVWRVKGVIQVSRSLGDAYLKKTEFNREPLLPKFRLPEPFHKPILKAEPAIVVQKLYPEDQFLIFASDGLWEYISNQEAVDIVHSCPRNGVARKLVKAALHGAAKKREMRYTDLKKIDRGRAPRAAHNIINKQKRNRAIRIIIMATWTLGSSIGVSQPSSCSDASVHCIPFSSRRLSFSSIIISPLKLQRQVSRRTARPVISVKMSAAEAFREVLPPALTSASEPPPIFDGTTRLYISYSCPYAQRVWITRNCKGLQTKIELVPINLQDRPSWYKEKVYPPNKVPALEHNNEVKGESLDLIRYIDSNFEGPSLFPEDQGRREFAEELMNYLNSFRGSVVSSFKGDRNEADVAFDYIESALSKYGDGPFFLGQFSLVDIAYAPFIERYQPFLLEVKTYDITAGRPKLAAWIEEMNKVEGYQQTKGDPREHVDNFKKRFLSPS</sequence>
<keyword evidence="5" id="KW-0464">Manganese</keyword>
<dbReference type="PROSITE" id="PS01032">
    <property type="entry name" value="PPM_1"/>
    <property type="match status" value="1"/>
</dbReference>
<feature type="non-terminal residue" evidence="11">
    <location>
        <position position="1"/>
    </location>
</feature>
<comment type="caution">
    <text evidence="11">The sequence shown here is derived from an EMBL/GenBank/DDBJ whole genome shotgun (WGS) entry which is preliminary data.</text>
</comment>
<dbReference type="PANTHER" id="PTHR44328">
    <property type="entry name" value="GLUTATHIONE S-TRANSFERASE L1"/>
    <property type="match status" value="1"/>
</dbReference>
<evidence type="ECO:0008006" key="13">
    <source>
        <dbReference type="Google" id="ProtNLM"/>
    </source>
</evidence>
<comment type="cofactor">
    <cofactor evidence="2">
        <name>Mg(2+)</name>
        <dbReference type="ChEBI" id="CHEBI:18420"/>
    </cofactor>
</comment>
<dbReference type="Pfam" id="PF13417">
    <property type="entry name" value="GST_N_3"/>
    <property type="match status" value="1"/>
</dbReference>
<keyword evidence="8" id="KW-0378">Hydrolase</keyword>
<evidence type="ECO:0000256" key="8">
    <source>
        <dbReference type="RuleBase" id="RU003465"/>
    </source>
</evidence>
<dbReference type="SMART" id="SM00332">
    <property type="entry name" value="PP2Cc"/>
    <property type="match status" value="1"/>
</dbReference>
<dbReference type="InterPro" id="IPR004045">
    <property type="entry name" value="Glutathione_S-Trfase_N"/>
</dbReference>
<dbReference type="EMBL" id="JAGKQH010000004">
    <property type="protein sequence ID" value="KAG6601035.1"/>
    <property type="molecule type" value="Genomic_DNA"/>
</dbReference>
<evidence type="ECO:0000256" key="2">
    <source>
        <dbReference type="ARBA" id="ARBA00001946"/>
    </source>
</evidence>
<gene>
    <name evidence="11" type="primary">PP2C38</name>
    <name evidence="11" type="ORF">SDJN03_06268</name>
</gene>
<evidence type="ECO:0000256" key="3">
    <source>
        <dbReference type="ARBA" id="ARBA00022575"/>
    </source>
</evidence>
<name>A0AAV6NPS9_9ROSI</name>